<evidence type="ECO:0000256" key="6">
    <source>
        <dbReference type="ARBA" id="ARBA00022801"/>
    </source>
</evidence>
<dbReference type="KEGG" id="bbel:109477908"/>
<evidence type="ECO:0000256" key="8">
    <source>
        <dbReference type="RuleBase" id="RU363068"/>
    </source>
</evidence>
<comment type="function">
    <text evidence="1 8">Serine hydrolase involved in the detoxification of formaldehyde.</text>
</comment>
<dbReference type="FunFam" id="3.40.50.1820:FF:000002">
    <property type="entry name" value="S-formylglutathione hydrolase"/>
    <property type="match status" value="1"/>
</dbReference>
<dbReference type="RefSeq" id="XP_019634932.1">
    <property type="nucleotide sequence ID" value="XM_019779373.1"/>
</dbReference>
<sequence length="292" mass="32542">MRAQFWKTVKMAVSEVSSNKMFGGFQKVFSHESTWLKCKMNFGVYLPPQAESGKCPVLYWLSGLTCTEQNFVTKACAQRAAAEHGIIIIAPDTSPRGCNIEGEEDGWDFGTGAGFYVNATEDKWKTNYRMYSYVTEELPSVVNSNFPVDSDRQSVFGHSMGGHGALICYLKNPGKYRSVSAFAPICNPISCPWGQKAFSGYLGSNQETWKEYDASELVKKYQGPPVDILIDQGTADNFLPAGQLLPDNFVAACAESKVPVVLRMQEGYDHSYYFMASFMDDHIKHHAKHLKA</sequence>
<dbReference type="SUPFAM" id="SSF53474">
    <property type="entry name" value="alpha/beta-Hydrolases"/>
    <property type="match status" value="1"/>
</dbReference>
<dbReference type="GeneID" id="109477908"/>
<evidence type="ECO:0000256" key="4">
    <source>
        <dbReference type="ARBA" id="ARBA00016774"/>
    </source>
</evidence>
<evidence type="ECO:0000256" key="7">
    <source>
        <dbReference type="PIRSR" id="PIRSR614186-1"/>
    </source>
</evidence>
<feature type="active site" description="Charge relay system" evidence="7">
    <location>
        <position position="159"/>
    </location>
</feature>
<dbReference type="PANTHER" id="PTHR10061:SF0">
    <property type="entry name" value="S-FORMYLGLUTATHIONE HYDROLASE"/>
    <property type="match status" value="1"/>
</dbReference>
<keyword evidence="9" id="KW-1185">Reference proteome</keyword>
<dbReference type="PANTHER" id="PTHR10061">
    <property type="entry name" value="S-FORMYLGLUTATHIONE HYDROLASE"/>
    <property type="match status" value="1"/>
</dbReference>
<comment type="similarity">
    <text evidence="2 8">Belongs to the esterase D family.</text>
</comment>
<comment type="subcellular location">
    <subcellularLocation>
        <location evidence="8">Cytoplasm</location>
    </subcellularLocation>
</comment>
<dbReference type="Proteomes" id="UP000515135">
    <property type="component" value="Unplaced"/>
</dbReference>
<comment type="catalytic activity">
    <reaction evidence="8">
        <text>S-formylglutathione + H2O = formate + glutathione + H(+)</text>
        <dbReference type="Rhea" id="RHEA:14961"/>
        <dbReference type="ChEBI" id="CHEBI:15377"/>
        <dbReference type="ChEBI" id="CHEBI:15378"/>
        <dbReference type="ChEBI" id="CHEBI:15740"/>
        <dbReference type="ChEBI" id="CHEBI:57688"/>
        <dbReference type="ChEBI" id="CHEBI:57925"/>
        <dbReference type="EC" id="3.1.2.12"/>
    </reaction>
</comment>
<dbReference type="Pfam" id="PF00756">
    <property type="entry name" value="Esterase"/>
    <property type="match status" value="1"/>
</dbReference>
<dbReference type="InterPro" id="IPR014186">
    <property type="entry name" value="S-formylglutathione_hydrol"/>
</dbReference>
<evidence type="ECO:0000313" key="9">
    <source>
        <dbReference type="Proteomes" id="UP000515135"/>
    </source>
</evidence>
<accession>A0A6P4ZVG4</accession>
<dbReference type="OrthoDB" id="420518at2759"/>
<proteinExistence type="inferred from homology"/>
<organism evidence="9 10">
    <name type="scientific">Branchiostoma belcheri</name>
    <name type="common">Amphioxus</name>
    <dbReference type="NCBI Taxonomy" id="7741"/>
    <lineage>
        <taxon>Eukaryota</taxon>
        <taxon>Metazoa</taxon>
        <taxon>Chordata</taxon>
        <taxon>Cephalochordata</taxon>
        <taxon>Leptocardii</taxon>
        <taxon>Amphioxiformes</taxon>
        <taxon>Branchiostomatidae</taxon>
        <taxon>Branchiostoma</taxon>
    </lineage>
</organism>
<evidence type="ECO:0000256" key="1">
    <source>
        <dbReference type="ARBA" id="ARBA00002608"/>
    </source>
</evidence>
<feature type="active site" description="Charge relay system" evidence="7">
    <location>
        <position position="270"/>
    </location>
</feature>
<dbReference type="GO" id="GO:0018738">
    <property type="term" value="F:S-formylglutathione hydrolase activity"/>
    <property type="evidence" value="ECO:0007669"/>
    <property type="project" value="UniProtKB-EC"/>
</dbReference>
<dbReference type="EC" id="3.1.2.12" evidence="3 8"/>
<reference evidence="10" key="1">
    <citation type="submission" date="2025-08" db="UniProtKB">
        <authorList>
            <consortium name="RefSeq"/>
        </authorList>
    </citation>
    <scope>IDENTIFICATION</scope>
    <source>
        <tissue evidence="10">Gonad</tissue>
    </source>
</reference>
<feature type="active site" description="Charge relay system" evidence="7">
    <location>
        <position position="236"/>
    </location>
</feature>
<dbReference type="NCBIfam" id="TIGR02821">
    <property type="entry name" value="fghA_ester_D"/>
    <property type="match status" value="1"/>
</dbReference>
<gene>
    <name evidence="10" type="primary">LOC109477908</name>
</gene>
<keyword evidence="6 8" id="KW-0378">Hydrolase</keyword>
<keyword evidence="5 8" id="KW-0719">Serine esterase</keyword>
<dbReference type="Gene3D" id="3.40.50.1820">
    <property type="entry name" value="alpha/beta hydrolase"/>
    <property type="match status" value="1"/>
</dbReference>
<dbReference type="GO" id="GO:0046294">
    <property type="term" value="P:formaldehyde catabolic process"/>
    <property type="evidence" value="ECO:0007669"/>
    <property type="project" value="InterPro"/>
</dbReference>
<keyword evidence="8" id="KW-0963">Cytoplasm</keyword>
<dbReference type="InterPro" id="IPR029058">
    <property type="entry name" value="AB_hydrolase_fold"/>
</dbReference>
<dbReference type="GO" id="GO:0005829">
    <property type="term" value="C:cytosol"/>
    <property type="evidence" value="ECO:0007669"/>
    <property type="project" value="TreeGrafter"/>
</dbReference>
<dbReference type="AlphaFoldDB" id="A0A6P4ZVG4"/>
<evidence type="ECO:0000256" key="5">
    <source>
        <dbReference type="ARBA" id="ARBA00022487"/>
    </source>
</evidence>
<protein>
    <recommendedName>
        <fullName evidence="4 8">S-formylglutathione hydrolase</fullName>
        <ecNumber evidence="3 8">3.1.2.12</ecNumber>
    </recommendedName>
</protein>
<evidence type="ECO:0000313" key="10">
    <source>
        <dbReference type="RefSeq" id="XP_019634932.1"/>
    </source>
</evidence>
<dbReference type="InterPro" id="IPR000801">
    <property type="entry name" value="Esterase-like"/>
</dbReference>
<evidence type="ECO:0000256" key="2">
    <source>
        <dbReference type="ARBA" id="ARBA00005622"/>
    </source>
</evidence>
<dbReference type="GO" id="GO:0052689">
    <property type="term" value="F:carboxylic ester hydrolase activity"/>
    <property type="evidence" value="ECO:0007669"/>
    <property type="project" value="UniProtKB-KW"/>
</dbReference>
<evidence type="ECO:0000256" key="3">
    <source>
        <dbReference type="ARBA" id="ARBA00012479"/>
    </source>
</evidence>
<name>A0A6P4ZVG4_BRABE</name>